<evidence type="ECO:0000313" key="2">
    <source>
        <dbReference type="EMBL" id="GIN58544.1"/>
    </source>
</evidence>
<accession>A0ABQ4KM25</accession>
<dbReference type="Proteomes" id="UP000679950">
    <property type="component" value="Unassembled WGS sequence"/>
</dbReference>
<dbReference type="EMBL" id="BORB01000025">
    <property type="protein sequence ID" value="GIN58544.1"/>
    <property type="molecule type" value="Genomic_DNA"/>
</dbReference>
<evidence type="ECO:0000313" key="3">
    <source>
        <dbReference type="Proteomes" id="UP000679950"/>
    </source>
</evidence>
<keyword evidence="1" id="KW-0732">Signal</keyword>
<protein>
    <submittedName>
        <fullName evidence="2">Uncharacterized protein</fullName>
    </submittedName>
</protein>
<organism evidence="2 3">
    <name type="scientific">Lederbergia ruris</name>
    <dbReference type="NCBI Taxonomy" id="217495"/>
    <lineage>
        <taxon>Bacteria</taxon>
        <taxon>Bacillati</taxon>
        <taxon>Bacillota</taxon>
        <taxon>Bacilli</taxon>
        <taxon>Bacillales</taxon>
        <taxon>Bacillaceae</taxon>
        <taxon>Lederbergia</taxon>
    </lineage>
</organism>
<feature type="signal peptide" evidence="1">
    <location>
        <begin position="1"/>
        <end position="23"/>
    </location>
</feature>
<feature type="chain" id="PRO_5045237295" evidence="1">
    <location>
        <begin position="24"/>
        <end position="42"/>
    </location>
</feature>
<reference evidence="2 3" key="1">
    <citation type="submission" date="2021-03" db="EMBL/GenBank/DDBJ databases">
        <title>Antimicrobial resistance genes in bacteria isolated from Japanese honey, and their potential for conferring macrolide and lincosamide resistance in the American foulbrood pathogen Paenibacillus larvae.</title>
        <authorList>
            <person name="Okamoto M."/>
            <person name="Kumagai M."/>
            <person name="Kanamori H."/>
            <person name="Takamatsu D."/>
        </authorList>
    </citation>
    <scope>NUCLEOTIDE SEQUENCE [LARGE SCALE GENOMIC DNA]</scope>
    <source>
        <strain evidence="2 3">J8TS2</strain>
    </source>
</reference>
<proteinExistence type="predicted"/>
<comment type="caution">
    <text evidence="2">The sequence shown here is derived from an EMBL/GenBank/DDBJ whole genome shotgun (WGS) entry which is preliminary data.</text>
</comment>
<sequence length="42" mass="4879">MKKLLLFALLMFSLCVHYLPVNAEKQHKHDSIVLEQAVDQNL</sequence>
<keyword evidence="3" id="KW-1185">Reference proteome</keyword>
<evidence type="ECO:0000256" key="1">
    <source>
        <dbReference type="SAM" id="SignalP"/>
    </source>
</evidence>
<name>A0ABQ4KM25_9BACI</name>
<gene>
    <name evidence="2" type="ORF">J8TS2_28630</name>
</gene>